<comment type="caution">
    <text evidence="15">The sequence shown here is derived from an EMBL/GenBank/DDBJ whole genome shotgun (WGS) entry which is preliminary data.</text>
</comment>
<evidence type="ECO:0000256" key="1">
    <source>
        <dbReference type="ARBA" id="ARBA00001946"/>
    </source>
</evidence>
<protein>
    <recommendedName>
        <fullName evidence="5">phosphopyruvate hydratase</fullName>
        <ecNumber evidence="5">4.2.1.11</ecNumber>
    </recommendedName>
    <alternativeName>
        <fullName evidence="11">2-phospho-D-glycerate hydro-lyase</fullName>
    </alternativeName>
</protein>
<dbReference type="SUPFAM" id="SSF51604">
    <property type="entry name" value="Enolase C-terminal domain-like"/>
    <property type="match status" value="1"/>
</dbReference>
<evidence type="ECO:0000256" key="5">
    <source>
        <dbReference type="ARBA" id="ARBA00012058"/>
    </source>
</evidence>
<comment type="similarity">
    <text evidence="4">Belongs to the enolase family.</text>
</comment>
<dbReference type="UniPathway" id="UPA00109">
    <property type="reaction ID" value="UER00187"/>
</dbReference>
<comment type="cofactor">
    <cofactor evidence="1">
        <name>Mg(2+)</name>
        <dbReference type="ChEBI" id="CHEBI:18420"/>
    </cofactor>
</comment>
<organism evidence="15 16">
    <name type="scientific">Microtus ochrogaster</name>
    <name type="common">Prairie vole</name>
    <dbReference type="NCBI Taxonomy" id="79684"/>
    <lineage>
        <taxon>Eukaryota</taxon>
        <taxon>Metazoa</taxon>
        <taxon>Chordata</taxon>
        <taxon>Craniata</taxon>
        <taxon>Vertebrata</taxon>
        <taxon>Euteleostomi</taxon>
        <taxon>Mammalia</taxon>
        <taxon>Eutheria</taxon>
        <taxon>Euarchontoglires</taxon>
        <taxon>Glires</taxon>
        <taxon>Rodentia</taxon>
        <taxon>Myomorpha</taxon>
        <taxon>Muroidea</taxon>
        <taxon>Cricetidae</taxon>
        <taxon>Arvicolinae</taxon>
        <taxon>Microtus</taxon>
    </lineage>
</organism>
<dbReference type="EMBL" id="JAATJU010000700">
    <property type="protein sequence ID" value="KAH0520536.1"/>
    <property type="molecule type" value="Genomic_DNA"/>
</dbReference>
<keyword evidence="7" id="KW-0479">Metal-binding</keyword>
<keyword evidence="10" id="KW-0456">Lyase</keyword>
<dbReference type="GO" id="GO:0000287">
    <property type="term" value="F:magnesium ion binding"/>
    <property type="evidence" value="ECO:0007669"/>
    <property type="project" value="InterPro"/>
</dbReference>
<dbReference type="Proteomes" id="UP000710432">
    <property type="component" value="Unassembled WGS sequence"/>
</dbReference>
<name>A0A8J6L2T1_MICOH</name>
<evidence type="ECO:0000259" key="14">
    <source>
        <dbReference type="Pfam" id="PF03952"/>
    </source>
</evidence>
<dbReference type="InterPro" id="IPR029017">
    <property type="entry name" value="Enolase-like_N"/>
</dbReference>
<dbReference type="InterPro" id="IPR000941">
    <property type="entry name" value="Enolase"/>
</dbReference>
<sequence length="119" mass="13049">MKYIEKAAEHINKTTALALVIEIFNVVQQKINKLIIGMDGSENKSKFDTNVILVVSLVICKTSDFGKGMSQYCHITDLADKSKVILPVLVFNIINKGSHAGSKLSKQEVMILLVDASSI</sequence>
<dbReference type="Pfam" id="PF03952">
    <property type="entry name" value="Enolase_N"/>
    <property type="match status" value="1"/>
</dbReference>
<dbReference type="InterPro" id="IPR036849">
    <property type="entry name" value="Enolase-like_C_sf"/>
</dbReference>
<evidence type="ECO:0000256" key="2">
    <source>
        <dbReference type="ARBA" id="ARBA00004496"/>
    </source>
</evidence>
<dbReference type="AlphaFoldDB" id="A0A8J6L2T1"/>
<evidence type="ECO:0000256" key="6">
    <source>
        <dbReference type="ARBA" id="ARBA00022490"/>
    </source>
</evidence>
<comment type="pathway">
    <text evidence="3">Carbohydrate degradation; glycolysis; pyruvate from D-glyceraldehyde 3-phosphate: step 4/5.</text>
</comment>
<evidence type="ECO:0000256" key="12">
    <source>
        <dbReference type="ARBA" id="ARBA00048333"/>
    </source>
</evidence>
<evidence type="ECO:0000313" key="16">
    <source>
        <dbReference type="Proteomes" id="UP000710432"/>
    </source>
</evidence>
<dbReference type="SUPFAM" id="SSF54826">
    <property type="entry name" value="Enolase N-terminal domain-like"/>
    <property type="match status" value="1"/>
</dbReference>
<dbReference type="GO" id="GO:0006096">
    <property type="term" value="P:glycolytic process"/>
    <property type="evidence" value="ECO:0007669"/>
    <property type="project" value="UniProtKB-UniPathway"/>
</dbReference>
<dbReference type="PANTHER" id="PTHR11902">
    <property type="entry name" value="ENOLASE"/>
    <property type="match status" value="1"/>
</dbReference>
<dbReference type="Gene3D" id="3.20.20.120">
    <property type="entry name" value="Enolase-like C-terminal domain"/>
    <property type="match status" value="1"/>
</dbReference>
<evidence type="ECO:0000256" key="11">
    <source>
        <dbReference type="ARBA" id="ARBA00031125"/>
    </source>
</evidence>
<feature type="domain" description="Enolase N-terminal" evidence="14">
    <location>
        <begin position="2"/>
        <end position="75"/>
    </location>
</feature>
<dbReference type="EC" id="4.2.1.11" evidence="5"/>
<accession>A0A8J6L2T1</accession>
<comment type="subcellular location">
    <subcellularLocation>
        <location evidence="2">Cytoplasm</location>
    </subcellularLocation>
</comment>
<dbReference type="InterPro" id="IPR020811">
    <property type="entry name" value="Enolase_N"/>
</dbReference>
<dbReference type="PANTHER" id="PTHR11902:SF12">
    <property type="entry name" value="ALPHA-ENOLASE"/>
    <property type="match status" value="1"/>
</dbReference>
<proteinExistence type="inferred from homology"/>
<gene>
    <name evidence="15" type="ORF">LTLLF_205880</name>
</gene>
<evidence type="ECO:0000313" key="15">
    <source>
        <dbReference type="EMBL" id="KAH0520536.1"/>
    </source>
</evidence>
<keyword evidence="9" id="KW-0324">Glycolysis</keyword>
<dbReference type="Gene3D" id="3.30.390.10">
    <property type="entry name" value="Enolase-like, N-terminal domain"/>
    <property type="match status" value="1"/>
</dbReference>
<dbReference type="GO" id="GO:0004634">
    <property type="term" value="F:phosphopyruvate hydratase activity"/>
    <property type="evidence" value="ECO:0007669"/>
    <property type="project" value="UniProtKB-EC"/>
</dbReference>
<dbReference type="InterPro" id="IPR020810">
    <property type="entry name" value="Enolase_C"/>
</dbReference>
<comment type="catalytic activity">
    <reaction evidence="12">
        <text>(2R)-2-phosphoglycerate = phosphoenolpyruvate + H2O</text>
        <dbReference type="Rhea" id="RHEA:10164"/>
        <dbReference type="ChEBI" id="CHEBI:15377"/>
        <dbReference type="ChEBI" id="CHEBI:58289"/>
        <dbReference type="ChEBI" id="CHEBI:58702"/>
        <dbReference type="EC" id="4.2.1.11"/>
    </reaction>
</comment>
<reference evidence="15" key="1">
    <citation type="submission" date="2020-03" db="EMBL/GenBank/DDBJ databases">
        <title>Studies in the Genomics of Life Span.</title>
        <authorList>
            <person name="Glass D."/>
        </authorList>
    </citation>
    <scope>NUCLEOTIDE SEQUENCE</scope>
    <source>
        <strain evidence="15">LTLLF</strain>
        <tissue evidence="15">Muscle</tissue>
    </source>
</reference>
<evidence type="ECO:0000256" key="3">
    <source>
        <dbReference type="ARBA" id="ARBA00005031"/>
    </source>
</evidence>
<keyword evidence="8" id="KW-0460">Magnesium</keyword>
<dbReference type="GO" id="GO:0000015">
    <property type="term" value="C:phosphopyruvate hydratase complex"/>
    <property type="evidence" value="ECO:0007669"/>
    <property type="project" value="InterPro"/>
</dbReference>
<dbReference type="Pfam" id="PF00113">
    <property type="entry name" value="Enolase_C"/>
    <property type="match status" value="1"/>
</dbReference>
<evidence type="ECO:0000256" key="7">
    <source>
        <dbReference type="ARBA" id="ARBA00022723"/>
    </source>
</evidence>
<evidence type="ECO:0000256" key="8">
    <source>
        <dbReference type="ARBA" id="ARBA00022842"/>
    </source>
</evidence>
<feature type="domain" description="Enolase C-terminal TIM barrel" evidence="13">
    <location>
        <begin position="84"/>
        <end position="119"/>
    </location>
</feature>
<evidence type="ECO:0000259" key="13">
    <source>
        <dbReference type="Pfam" id="PF00113"/>
    </source>
</evidence>
<keyword evidence="6" id="KW-0963">Cytoplasm</keyword>
<evidence type="ECO:0000256" key="4">
    <source>
        <dbReference type="ARBA" id="ARBA00009604"/>
    </source>
</evidence>
<evidence type="ECO:0000256" key="10">
    <source>
        <dbReference type="ARBA" id="ARBA00023239"/>
    </source>
</evidence>
<evidence type="ECO:0000256" key="9">
    <source>
        <dbReference type="ARBA" id="ARBA00023152"/>
    </source>
</evidence>